<dbReference type="PANTHER" id="PTHR14898">
    <property type="entry name" value="ENHANCER OF POLYCOMB"/>
    <property type="match status" value="1"/>
</dbReference>
<evidence type="ECO:0000313" key="10">
    <source>
        <dbReference type="EMBL" id="KIY69493.1"/>
    </source>
</evidence>
<evidence type="ECO:0000256" key="7">
    <source>
        <dbReference type="RuleBase" id="RU361124"/>
    </source>
</evidence>
<evidence type="ECO:0000256" key="4">
    <source>
        <dbReference type="ARBA" id="ARBA00023163"/>
    </source>
</evidence>
<organism evidence="10 11">
    <name type="scientific">Cylindrobasidium torrendii FP15055 ss-10</name>
    <dbReference type="NCBI Taxonomy" id="1314674"/>
    <lineage>
        <taxon>Eukaryota</taxon>
        <taxon>Fungi</taxon>
        <taxon>Dikarya</taxon>
        <taxon>Basidiomycota</taxon>
        <taxon>Agaricomycotina</taxon>
        <taxon>Agaricomycetes</taxon>
        <taxon>Agaricomycetidae</taxon>
        <taxon>Agaricales</taxon>
        <taxon>Marasmiineae</taxon>
        <taxon>Physalacriaceae</taxon>
        <taxon>Cylindrobasidium</taxon>
    </lineage>
</organism>
<dbReference type="InterPro" id="IPR019542">
    <property type="entry name" value="Enhancer_polycomb-like_N"/>
</dbReference>
<evidence type="ECO:0000256" key="6">
    <source>
        <dbReference type="ARBA" id="ARBA00025513"/>
    </source>
</evidence>
<dbReference type="STRING" id="1314674.A0A0D7BG29"/>
<evidence type="ECO:0000256" key="8">
    <source>
        <dbReference type="SAM" id="MobiDB-lite"/>
    </source>
</evidence>
<proteinExistence type="inferred from homology"/>
<comment type="function">
    <text evidence="6">Component of the NuA4 histone acetyltransferase complex which is involved in transcriptional activation of selected genes principally by acetylation of nucleosomal histone H4 and H2A. The NuA4 complex is also involved in DNA repair. Involved in gene silencing by neighboring heterochromatin, blockage of the silencing spreading along the chromosome, and required for cell cycle progression through G2/M.</text>
</comment>
<dbReference type="AlphaFoldDB" id="A0A0D7BG29"/>
<dbReference type="GO" id="GO:0005634">
    <property type="term" value="C:nucleus"/>
    <property type="evidence" value="ECO:0007669"/>
    <property type="project" value="UniProtKB-SubCell"/>
</dbReference>
<name>A0A0D7BG29_9AGAR</name>
<sequence length="450" mass="51745">MVRYPQTQSLPQTKRRITYKTRLRVIVGDVVECRKVDAEEEEYRLLQRSLGVDKEDIDEKHLQDVLLEAEHTHVGHHEPKAFIPTPRSTKTAPDDALHAHYSSRKWDHPQSYICFSDTVDEAVKAALDHGSTYYMDERDKVWLDRNNQDARGESTSTNPCTISSPASPKGKEPEATVAAIKLSEDEFELVMGLFELITHEQTMLLHHNLELGMEFPSFLMYQDYLSQPLTSRVFAKLWAPSWIPRPPQLVAMAAVVYPHWRARRLDRRGHPIIPTLNFDGSDVLNEGYVCFRQREVKAVRRTRASQASPLDKMLALQRQLQQPLEIVQTLAKRESLRQASAQASCNIWLARLEMVELRLNAPELASKADDTMFVDVNQNVMCRPPIRLRVPPSIKHEVDIPAPTGRKVFPRDRTRMLSNQVDLEFARREQKDMDWEDTVDNISNQLPSLG</sequence>
<keyword evidence="11" id="KW-1185">Reference proteome</keyword>
<accession>A0A0D7BG29</accession>
<evidence type="ECO:0000256" key="3">
    <source>
        <dbReference type="ARBA" id="ARBA00023015"/>
    </source>
</evidence>
<dbReference type="OrthoDB" id="435275at2759"/>
<gene>
    <name evidence="10" type="ORF">CYLTODRAFT_452585</name>
</gene>
<evidence type="ECO:0000256" key="2">
    <source>
        <dbReference type="ARBA" id="ARBA00008035"/>
    </source>
</evidence>
<dbReference type="Pfam" id="PF10513">
    <property type="entry name" value="EPL1"/>
    <property type="match status" value="1"/>
</dbReference>
<dbReference type="InterPro" id="IPR024943">
    <property type="entry name" value="Enhancer_polycomb"/>
</dbReference>
<keyword evidence="4 7" id="KW-0804">Transcription</keyword>
<feature type="domain" description="Enhancer of polycomb-like N-terminal" evidence="9">
    <location>
        <begin position="15"/>
        <end position="195"/>
    </location>
</feature>
<evidence type="ECO:0000256" key="5">
    <source>
        <dbReference type="ARBA" id="ARBA00023242"/>
    </source>
</evidence>
<dbReference type="GO" id="GO:0006357">
    <property type="term" value="P:regulation of transcription by RNA polymerase II"/>
    <property type="evidence" value="ECO:0007669"/>
    <property type="project" value="InterPro"/>
</dbReference>
<feature type="region of interest" description="Disordered" evidence="8">
    <location>
        <begin position="149"/>
        <end position="173"/>
    </location>
</feature>
<evidence type="ECO:0000259" key="9">
    <source>
        <dbReference type="Pfam" id="PF10513"/>
    </source>
</evidence>
<keyword evidence="3 7" id="KW-0805">Transcription regulation</keyword>
<keyword evidence="5 7" id="KW-0539">Nucleus</keyword>
<evidence type="ECO:0000313" key="11">
    <source>
        <dbReference type="Proteomes" id="UP000054007"/>
    </source>
</evidence>
<dbReference type="EMBL" id="KN880483">
    <property type="protein sequence ID" value="KIY69493.1"/>
    <property type="molecule type" value="Genomic_DNA"/>
</dbReference>
<protein>
    <recommendedName>
        <fullName evidence="7">Enhancer of polycomb-like protein</fullName>
    </recommendedName>
</protein>
<comment type="subcellular location">
    <subcellularLocation>
        <location evidence="1 7">Nucleus</location>
    </subcellularLocation>
</comment>
<feature type="compositionally biased region" description="Polar residues" evidence="8">
    <location>
        <begin position="153"/>
        <end position="166"/>
    </location>
</feature>
<dbReference type="GO" id="GO:0035267">
    <property type="term" value="C:NuA4 histone acetyltransferase complex"/>
    <property type="evidence" value="ECO:0007669"/>
    <property type="project" value="InterPro"/>
</dbReference>
<comment type="similarity">
    <text evidence="2 7">Belongs to the enhancer of polycomb family.</text>
</comment>
<reference evidence="10 11" key="1">
    <citation type="journal article" date="2015" name="Fungal Genet. Biol.">
        <title>Evolution of novel wood decay mechanisms in Agaricales revealed by the genome sequences of Fistulina hepatica and Cylindrobasidium torrendii.</title>
        <authorList>
            <person name="Floudas D."/>
            <person name="Held B.W."/>
            <person name="Riley R."/>
            <person name="Nagy L.G."/>
            <person name="Koehler G."/>
            <person name="Ransdell A.S."/>
            <person name="Younus H."/>
            <person name="Chow J."/>
            <person name="Chiniquy J."/>
            <person name="Lipzen A."/>
            <person name="Tritt A."/>
            <person name="Sun H."/>
            <person name="Haridas S."/>
            <person name="LaButti K."/>
            <person name="Ohm R.A."/>
            <person name="Kues U."/>
            <person name="Blanchette R.A."/>
            <person name="Grigoriev I.V."/>
            <person name="Minto R.E."/>
            <person name="Hibbett D.S."/>
        </authorList>
    </citation>
    <scope>NUCLEOTIDE SEQUENCE [LARGE SCALE GENOMIC DNA]</scope>
    <source>
        <strain evidence="10 11">FP15055 ss-10</strain>
    </source>
</reference>
<dbReference type="Proteomes" id="UP000054007">
    <property type="component" value="Unassembled WGS sequence"/>
</dbReference>
<evidence type="ECO:0000256" key="1">
    <source>
        <dbReference type="ARBA" id="ARBA00004123"/>
    </source>
</evidence>